<dbReference type="RefSeq" id="WP_329504998.1">
    <property type="nucleotide sequence ID" value="NZ_BAAAYZ010000211.1"/>
</dbReference>
<proteinExistence type="predicted"/>
<keyword evidence="2" id="KW-1185">Reference proteome</keyword>
<reference evidence="1" key="1">
    <citation type="submission" date="2024-01" db="EMBL/GenBank/DDBJ databases">
        <title>First draft genome sequence data of TA4-1, the type strain of Gram-positive actinobacterium Streptomyces chiangmaiensis.</title>
        <authorList>
            <person name="Yasawong M."/>
            <person name="Nantapong N."/>
        </authorList>
    </citation>
    <scope>NUCLEOTIDE SEQUENCE</scope>
    <source>
        <strain evidence="1">TA4-1</strain>
    </source>
</reference>
<dbReference type="Proteomes" id="UP001333996">
    <property type="component" value="Unassembled WGS sequence"/>
</dbReference>
<name>A0ABU7FCJ8_9ACTN</name>
<dbReference type="EMBL" id="JAYWVC010000006">
    <property type="protein sequence ID" value="MED7821073.1"/>
    <property type="molecule type" value="Genomic_DNA"/>
</dbReference>
<comment type="caution">
    <text evidence="1">The sequence shown here is derived from an EMBL/GenBank/DDBJ whole genome shotgun (WGS) entry which is preliminary data.</text>
</comment>
<protein>
    <submittedName>
        <fullName evidence="1">Uncharacterized protein</fullName>
    </submittedName>
</protein>
<evidence type="ECO:0000313" key="1">
    <source>
        <dbReference type="EMBL" id="MED7821073.1"/>
    </source>
</evidence>
<gene>
    <name evidence="1" type="ORF">VXC91_03510</name>
</gene>
<evidence type="ECO:0000313" key="2">
    <source>
        <dbReference type="Proteomes" id="UP001333996"/>
    </source>
</evidence>
<sequence>MIGRTPHAGSRLRVISLITVSVVLVLHGVAEVLAVTTGRVVPWQRKYVRRPRLSGRTP</sequence>
<accession>A0ABU7FCJ8</accession>
<organism evidence="1 2">
    <name type="scientific">Streptomyces chiangmaiensis</name>
    <dbReference type="NCBI Taxonomy" id="766497"/>
    <lineage>
        <taxon>Bacteria</taxon>
        <taxon>Bacillati</taxon>
        <taxon>Actinomycetota</taxon>
        <taxon>Actinomycetes</taxon>
        <taxon>Kitasatosporales</taxon>
        <taxon>Streptomycetaceae</taxon>
        <taxon>Streptomyces</taxon>
    </lineage>
</organism>